<organism evidence="2 3">
    <name type="scientific">Perkinsus olseni</name>
    <name type="common">Perkinsus atlanticus</name>
    <dbReference type="NCBI Taxonomy" id="32597"/>
    <lineage>
        <taxon>Eukaryota</taxon>
        <taxon>Sar</taxon>
        <taxon>Alveolata</taxon>
        <taxon>Perkinsozoa</taxon>
        <taxon>Perkinsea</taxon>
        <taxon>Perkinsida</taxon>
        <taxon>Perkinsidae</taxon>
        <taxon>Perkinsus</taxon>
    </lineage>
</organism>
<comment type="caution">
    <text evidence="2">The sequence shown here is derived from an EMBL/GenBank/DDBJ whole genome shotgun (WGS) entry which is preliminary data.</text>
</comment>
<reference evidence="2 3" key="1">
    <citation type="submission" date="2020-04" db="EMBL/GenBank/DDBJ databases">
        <title>Perkinsus olseni comparative genomics.</title>
        <authorList>
            <person name="Bogema D.R."/>
        </authorList>
    </citation>
    <scope>NUCLEOTIDE SEQUENCE [LARGE SCALE GENOMIC DNA]</scope>
    <source>
        <strain evidence="2 3">ATCC PRA-207</strain>
    </source>
</reference>
<feature type="region of interest" description="Disordered" evidence="1">
    <location>
        <begin position="1"/>
        <end position="28"/>
    </location>
</feature>
<sequence length="226" mass="25811">YELEYYRKVKRDKKKRSPEKGDRPKRRQVAPPLVQEYVYAIQRNAKDPISGWACSSYATGTELRRRIKETYFQKEHMRLMMLSATKEAPLSSKSSDLSIGTLRELFETAGLRRGGTILILAPGENNCNSVIAAVGAIGATAVLPMRLTKLEDYPKLEQRIRNHLKEGIRHKTFIPCSPLPHRQVSEPASFLLGALRQVVQLVENRSMTREEEAEYEAEKLDLRDVL</sequence>
<feature type="compositionally biased region" description="Basic residues" evidence="1">
    <location>
        <begin position="8"/>
        <end position="28"/>
    </location>
</feature>
<keyword evidence="3" id="KW-1185">Reference proteome</keyword>
<proteinExistence type="predicted"/>
<evidence type="ECO:0000313" key="3">
    <source>
        <dbReference type="Proteomes" id="UP000553632"/>
    </source>
</evidence>
<protein>
    <submittedName>
        <fullName evidence="2">Uncharacterized protein</fullName>
    </submittedName>
</protein>
<feature type="non-terminal residue" evidence="2">
    <location>
        <position position="1"/>
    </location>
</feature>
<evidence type="ECO:0000313" key="2">
    <source>
        <dbReference type="EMBL" id="KAF4716979.1"/>
    </source>
</evidence>
<dbReference type="AlphaFoldDB" id="A0A7J6R7Y7"/>
<feature type="non-terminal residue" evidence="2">
    <location>
        <position position="226"/>
    </location>
</feature>
<gene>
    <name evidence="2" type="ORF">FOZ63_017011</name>
</gene>
<accession>A0A7J6R7Y7</accession>
<dbReference type="EMBL" id="JABANO010027354">
    <property type="protein sequence ID" value="KAF4716979.1"/>
    <property type="molecule type" value="Genomic_DNA"/>
</dbReference>
<name>A0A7J6R7Y7_PEROL</name>
<dbReference type="Proteomes" id="UP000553632">
    <property type="component" value="Unassembled WGS sequence"/>
</dbReference>
<evidence type="ECO:0000256" key="1">
    <source>
        <dbReference type="SAM" id="MobiDB-lite"/>
    </source>
</evidence>